<reference evidence="2 3" key="1">
    <citation type="submission" date="2017-02" db="EMBL/GenBank/DDBJ databases">
        <title>Whole genome sequencing of Helicobacter bilis strain AAQJH.</title>
        <authorList>
            <person name="Conlan S."/>
            <person name="Thomas P.J."/>
            <person name="Mullikin J."/>
            <person name="Palmore T.N."/>
            <person name="Frank K.M."/>
            <person name="Segre J.A."/>
        </authorList>
    </citation>
    <scope>NUCLEOTIDE SEQUENCE [LARGE SCALE GENOMIC DNA]</scope>
    <source>
        <strain evidence="2 3">AAQJH</strain>
    </source>
</reference>
<dbReference type="KEGG" id="hbl:XJ32_07735"/>
<dbReference type="Proteomes" id="UP000188298">
    <property type="component" value="Chromosome"/>
</dbReference>
<proteinExistence type="predicted"/>
<accession>A0A1Q2LHV8</accession>
<feature type="transmembrane region" description="Helical" evidence="1">
    <location>
        <begin position="209"/>
        <end position="235"/>
    </location>
</feature>
<keyword evidence="1" id="KW-0472">Membrane</keyword>
<gene>
    <name evidence="2" type="ORF">XJ32_07735</name>
</gene>
<dbReference type="AlphaFoldDB" id="A0A1Q2LHV8"/>
<protein>
    <submittedName>
        <fullName evidence="2">Uncharacterized protein</fullName>
    </submittedName>
</protein>
<evidence type="ECO:0000313" key="2">
    <source>
        <dbReference type="EMBL" id="AQQ59998.1"/>
    </source>
</evidence>
<evidence type="ECO:0000313" key="3">
    <source>
        <dbReference type="Proteomes" id="UP000188298"/>
    </source>
</evidence>
<feature type="transmembrane region" description="Helical" evidence="1">
    <location>
        <begin position="51"/>
        <end position="71"/>
    </location>
</feature>
<organism evidence="2 3">
    <name type="scientific">Helicobacter bilis</name>
    <dbReference type="NCBI Taxonomy" id="37372"/>
    <lineage>
        <taxon>Bacteria</taxon>
        <taxon>Pseudomonadati</taxon>
        <taxon>Campylobacterota</taxon>
        <taxon>Epsilonproteobacteria</taxon>
        <taxon>Campylobacterales</taxon>
        <taxon>Helicobacteraceae</taxon>
        <taxon>Helicobacter</taxon>
    </lineage>
</organism>
<keyword evidence="1" id="KW-1133">Transmembrane helix</keyword>
<sequence>MLLYNKLYKHTLYILIISIFIGNSARACESFIRYISDGDLLNENMPFYKNMTYLSAISNIFGAEYGYGFSLSSHSTDSIMMDRQLPAHHLAFDIGWMGIGGSSCRILNFGVKGRYEYSFDVRSYGTHRFGIETYYHPPLFNIQGWQVASVVFGVGGRLDNIGINGGTYIDAGMLILPSSPVHASLVFRSDFITNAPTQHSVQLSLRFPFAVYPAAAITAVALPIYIPAALIAPAFNK</sequence>
<evidence type="ECO:0000256" key="1">
    <source>
        <dbReference type="SAM" id="Phobius"/>
    </source>
</evidence>
<keyword evidence="1" id="KW-0812">Transmembrane</keyword>
<name>A0A1Q2LHV8_9HELI</name>
<dbReference type="EMBL" id="CP019645">
    <property type="protein sequence ID" value="AQQ59998.1"/>
    <property type="molecule type" value="Genomic_DNA"/>
</dbReference>